<sequence>MQSYNKADSNLTKSTPRVNRISKAAQSRMPSNRFPVNSAKSVRKFQSLRNLSDIGPSNDPNGSCLSRSPNSLSMHVASTNVSKNKLVLLDEAELVTLDQRLHWSAFVASSSKHSQLIKLEPIPEEDSELSFR</sequence>
<dbReference type="AlphaFoldDB" id="A0A7S1XJQ5"/>
<evidence type="ECO:0000256" key="1">
    <source>
        <dbReference type="SAM" id="MobiDB-lite"/>
    </source>
</evidence>
<feature type="compositionally biased region" description="Polar residues" evidence="1">
    <location>
        <begin position="58"/>
        <end position="70"/>
    </location>
</feature>
<organism evidence="2">
    <name type="scientific">Erythrolobus australicus</name>
    <dbReference type="NCBI Taxonomy" id="1077150"/>
    <lineage>
        <taxon>Eukaryota</taxon>
        <taxon>Rhodophyta</taxon>
        <taxon>Bangiophyceae</taxon>
        <taxon>Porphyridiales</taxon>
        <taxon>Porphyridiaceae</taxon>
        <taxon>Erythrolobus</taxon>
    </lineage>
</organism>
<reference evidence="2" key="1">
    <citation type="submission" date="2021-01" db="EMBL/GenBank/DDBJ databases">
        <authorList>
            <person name="Corre E."/>
            <person name="Pelletier E."/>
            <person name="Niang G."/>
            <person name="Scheremetjew M."/>
            <person name="Finn R."/>
            <person name="Kale V."/>
            <person name="Holt S."/>
            <person name="Cochrane G."/>
            <person name="Meng A."/>
            <person name="Brown T."/>
            <person name="Cohen L."/>
        </authorList>
    </citation>
    <scope>NUCLEOTIDE SEQUENCE</scope>
    <source>
        <strain evidence="2">CCMP3124</strain>
    </source>
</reference>
<feature type="compositionally biased region" description="Polar residues" evidence="1">
    <location>
        <begin position="1"/>
        <end position="17"/>
    </location>
</feature>
<feature type="region of interest" description="Disordered" evidence="1">
    <location>
        <begin position="1"/>
        <end position="70"/>
    </location>
</feature>
<name>A0A7S1XJQ5_9RHOD</name>
<dbReference type="EMBL" id="HBGI01004470">
    <property type="protein sequence ID" value="CAD9241143.1"/>
    <property type="molecule type" value="Transcribed_RNA"/>
</dbReference>
<evidence type="ECO:0000313" key="2">
    <source>
        <dbReference type="EMBL" id="CAD9241143.1"/>
    </source>
</evidence>
<protein>
    <submittedName>
        <fullName evidence="2">Uncharacterized protein</fullName>
    </submittedName>
</protein>
<feature type="compositionally biased region" description="Polar residues" evidence="1">
    <location>
        <begin position="24"/>
        <end position="40"/>
    </location>
</feature>
<proteinExistence type="predicted"/>
<accession>A0A7S1XJQ5</accession>
<gene>
    <name evidence="2" type="ORF">EAUS1353_LOCUS2883</name>
</gene>